<evidence type="ECO:0000256" key="1">
    <source>
        <dbReference type="SAM" id="Phobius"/>
    </source>
</evidence>
<protein>
    <submittedName>
        <fullName evidence="2">Uncharacterized protein</fullName>
    </submittedName>
</protein>
<accession>A0ABP9F5J9</accession>
<gene>
    <name evidence="2" type="ORF">GCM10023311_17830</name>
</gene>
<dbReference type="Proteomes" id="UP001500433">
    <property type="component" value="Unassembled WGS sequence"/>
</dbReference>
<sequence length="81" mass="9283">MSHGILDAMTNGGRGVGFLIPFDNKRFFFPCRNILVSPIGIQEFFSSWGIKVIFSEIKHVTFPCFLILAVRFLVIKIKHRI</sequence>
<keyword evidence="3" id="KW-1185">Reference proteome</keyword>
<reference evidence="3" key="1">
    <citation type="journal article" date="2019" name="Int. J. Syst. Evol. Microbiol.">
        <title>The Global Catalogue of Microorganisms (GCM) 10K type strain sequencing project: providing services to taxonomists for standard genome sequencing and annotation.</title>
        <authorList>
            <consortium name="The Broad Institute Genomics Platform"/>
            <consortium name="The Broad Institute Genome Sequencing Center for Infectious Disease"/>
            <person name="Wu L."/>
            <person name="Ma J."/>
        </authorList>
    </citation>
    <scope>NUCLEOTIDE SEQUENCE [LARGE SCALE GENOMIC DNA]</scope>
    <source>
        <strain evidence="3">JCM 18274</strain>
    </source>
</reference>
<keyword evidence="1" id="KW-0472">Membrane</keyword>
<dbReference type="EMBL" id="BAABJH010000002">
    <property type="protein sequence ID" value="GAA4893678.1"/>
    <property type="molecule type" value="Genomic_DNA"/>
</dbReference>
<evidence type="ECO:0000313" key="2">
    <source>
        <dbReference type="EMBL" id="GAA4893678.1"/>
    </source>
</evidence>
<keyword evidence="1" id="KW-1133">Transmembrane helix</keyword>
<keyword evidence="1" id="KW-0812">Transmembrane</keyword>
<name>A0ABP9F5J9_9FLAO</name>
<proteinExistence type="predicted"/>
<evidence type="ECO:0000313" key="3">
    <source>
        <dbReference type="Proteomes" id="UP001500433"/>
    </source>
</evidence>
<comment type="caution">
    <text evidence="2">The sequence shown here is derived from an EMBL/GenBank/DDBJ whole genome shotgun (WGS) entry which is preliminary data.</text>
</comment>
<organism evidence="2 3">
    <name type="scientific">Flaviramulus aquimarinus</name>
    <dbReference type="NCBI Taxonomy" id="1170456"/>
    <lineage>
        <taxon>Bacteria</taxon>
        <taxon>Pseudomonadati</taxon>
        <taxon>Bacteroidota</taxon>
        <taxon>Flavobacteriia</taxon>
        <taxon>Flavobacteriales</taxon>
        <taxon>Flavobacteriaceae</taxon>
        <taxon>Flaviramulus</taxon>
    </lineage>
</organism>
<feature type="transmembrane region" description="Helical" evidence="1">
    <location>
        <begin position="57"/>
        <end position="75"/>
    </location>
</feature>